<keyword evidence="2" id="KW-1185">Reference proteome</keyword>
<accession>A0ABN2BB20</accession>
<proteinExistence type="predicted"/>
<sequence>MLVMSLGSGGRALFPQVVRLLLLALVAAMLPVLAVLVPAGASSAAAAVPAGTGGLFVPATGRLVDTRSGLGGHTGASTAWRTYSPLGKVGIPSSGVSAIQVTLTVLTPTTTGAGLVNFRPTGGASSFTALVYGGGPGGTAGNTAIIPLSTTGQFDVKTGTSEHLLVDVQGYFTAGQAAGGGYVPLLEPARIVDSRTRLGPPLAKLAAGSTTTVPIAGLGGIPADASAVFVNLTVVNTSANPNYVTPFPADQPRPDLLMAYRKC</sequence>
<name>A0ABN2BB20_9ACTN</name>
<dbReference type="EMBL" id="BAAAOR010000033">
    <property type="protein sequence ID" value="GAA1537550.1"/>
    <property type="molecule type" value="Genomic_DNA"/>
</dbReference>
<evidence type="ECO:0000313" key="2">
    <source>
        <dbReference type="Proteomes" id="UP001500842"/>
    </source>
</evidence>
<comment type="caution">
    <text evidence="1">The sequence shown here is derived from an EMBL/GenBank/DDBJ whole genome shotgun (WGS) entry which is preliminary data.</text>
</comment>
<gene>
    <name evidence="1" type="ORF">GCM10009788_45160</name>
</gene>
<organism evidence="1 2">
    <name type="scientific">Nocardioides humi</name>
    <dbReference type="NCBI Taxonomy" id="449461"/>
    <lineage>
        <taxon>Bacteria</taxon>
        <taxon>Bacillati</taxon>
        <taxon>Actinomycetota</taxon>
        <taxon>Actinomycetes</taxon>
        <taxon>Propionibacteriales</taxon>
        <taxon>Nocardioidaceae</taxon>
        <taxon>Nocardioides</taxon>
    </lineage>
</organism>
<dbReference type="Proteomes" id="UP001500842">
    <property type="component" value="Unassembled WGS sequence"/>
</dbReference>
<dbReference type="RefSeq" id="WP_141007197.1">
    <property type="nucleotide sequence ID" value="NZ_BAAAOR010000033.1"/>
</dbReference>
<protein>
    <recommendedName>
        <fullName evidence="3">CHRD domain-containing protein</fullName>
    </recommendedName>
</protein>
<evidence type="ECO:0008006" key="3">
    <source>
        <dbReference type="Google" id="ProtNLM"/>
    </source>
</evidence>
<reference evidence="1 2" key="1">
    <citation type="journal article" date="2019" name="Int. J. Syst. Evol. Microbiol.">
        <title>The Global Catalogue of Microorganisms (GCM) 10K type strain sequencing project: providing services to taxonomists for standard genome sequencing and annotation.</title>
        <authorList>
            <consortium name="The Broad Institute Genomics Platform"/>
            <consortium name="The Broad Institute Genome Sequencing Center for Infectious Disease"/>
            <person name="Wu L."/>
            <person name="Ma J."/>
        </authorList>
    </citation>
    <scope>NUCLEOTIDE SEQUENCE [LARGE SCALE GENOMIC DNA]</scope>
    <source>
        <strain evidence="1 2">JCM 14942</strain>
    </source>
</reference>
<evidence type="ECO:0000313" key="1">
    <source>
        <dbReference type="EMBL" id="GAA1537550.1"/>
    </source>
</evidence>